<protein>
    <submittedName>
        <fullName evidence="2">Uncharacterized protein</fullName>
    </submittedName>
</protein>
<dbReference type="EMBL" id="OC893636">
    <property type="protein sequence ID" value="CAD7647188.1"/>
    <property type="molecule type" value="Genomic_DNA"/>
</dbReference>
<dbReference type="Proteomes" id="UP000759131">
    <property type="component" value="Unassembled WGS sequence"/>
</dbReference>
<evidence type="ECO:0000313" key="3">
    <source>
        <dbReference type="Proteomes" id="UP000759131"/>
    </source>
</evidence>
<keyword evidence="3" id="KW-1185">Reference proteome</keyword>
<dbReference type="OrthoDB" id="10480771at2759"/>
<evidence type="ECO:0000256" key="1">
    <source>
        <dbReference type="SAM" id="Coils"/>
    </source>
</evidence>
<evidence type="ECO:0000313" key="2">
    <source>
        <dbReference type="EMBL" id="CAD7647188.1"/>
    </source>
</evidence>
<proteinExistence type="predicted"/>
<feature type="coiled-coil region" evidence="1">
    <location>
        <begin position="1"/>
        <end position="78"/>
    </location>
</feature>
<feature type="non-terminal residue" evidence="2">
    <location>
        <position position="1"/>
    </location>
</feature>
<accession>A0A7R9LSP6</accession>
<dbReference type="AlphaFoldDB" id="A0A7R9LSP6"/>
<organism evidence="2">
    <name type="scientific">Medioppia subpectinata</name>
    <dbReference type="NCBI Taxonomy" id="1979941"/>
    <lineage>
        <taxon>Eukaryota</taxon>
        <taxon>Metazoa</taxon>
        <taxon>Ecdysozoa</taxon>
        <taxon>Arthropoda</taxon>
        <taxon>Chelicerata</taxon>
        <taxon>Arachnida</taxon>
        <taxon>Acari</taxon>
        <taxon>Acariformes</taxon>
        <taxon>Sarcoptiformes</taxon>
        <taxon>Oribatida</taxon>
        <taxon>Brachypylina</taxon>
        <taxon>Oppioidea</taxon>
        <taxon>Oppiidae</taxon>
        <taxon>Medioppia</taxon>
    </lineage>
</organism>
<name>A0A7R9LSP6_9ACAR</name>
<sequence>MTTMNATLEELKRSLDEKDSQIKDLLKTNDKSIRQLSDELRALHEDTDAKQLRYQESREDYEQRVRDLRDETKSLRDQLNKEIVWKRKYDDSVKKGELNTNQLMETQYQIQSLENELKAKNTVIDTKDKELRKISSNYKILREQCQQMDKQTEQFKNKYVGLGVVKEKLIADKDSTLTEVQKLSK</sequence>
<feature type="coiled-coil region" evidence="1">
    <location>
        <begin position="103"/>
        <end position="158"/>
    </location>
</feature>
<reference evidence="2" key="1">
    <citation type="submission" date="2020-11" db="EMBL/GenBank/DDBJ databases">
        <authorList>
            <person name="Tran Van P."/>
        </authorList>
    </citation>
    <scope>NUCLEOTIDE SEQUENCE</scope>
</reference>
<dbReference type="EMBL" id="CAJPIZ010039061">
    <property type="protein sequence ID" value="CAG2121374.1"/>
    <property type="molecule type" value="Genomic_DNA"/>
</dbReference>
<gene>
    <name evidence="2" type="ORF">OSB1V03_LOCUS21320</name>
</gene>
<keyword evidence="1" id="KW-0175">Coiled coil</keyword>